<sequence>MPNEIKWRDATTDGDHITKEHTRVKAIKQKGYKPIRVMFYYPQRAQAKKSKKRLKLYI</sequence>
<dbReference type="KEGG" id="hfe:HFELIS_05950"/>
<organism evidence="1 2">
    <name type="scientific">Helicobacter felis (strain ATCC 49179 / CCUG 28539 / NCTC 12436 / CS1)</name>
    <dbReference type="NCBI Taxonomy" id="936155"/>
    <lineage>
        <taxon>Bacteria</taxon>
        <taxon>Pseudomonadati</taxon>
        <taxon>Campylobacterota</taxon>
        <taxon>Epsilonproteobacteria</taxon>
        <taxon>Campylobacterales</taxon>
        <taxon>Helicobacteraceae</taxon>
        <taxon>Helicobacter</taxon>
    </lineage>
</organism>
<dbReference type="HOGENOM" id="CLU_2973195_0_0_7"/>
<name>E7AAF7_HELFC</name>
<accession>E7AAF7</accession>
<keyword evidence="2" id="KW-1185">Reference proteome</keyword>
<proteinExistence type="predicted"/>
<dbReference type="REBASE" id="29932">
    <property type="entry name" value="HfeORF5960P"/>
</dbReference>
<keyword evidence="1" id="KW-0378">Hydrolase</keyword>
<protein>
    <submittedName>
        <fullName evidence="1">Restriction endonuclease R XbaI</fullName>
    </submittedName>
</protein>
<dbReference type="Pfam" id="PF09499">
    <property type="entry name" value="RE_ApaLI"/>
    <property type="match status" value="1"/>
</dbReference>
<evidence type="ECO:0000313" key="1">
    <source>
        <dbReference type="EMBL" id="CBY82679.1"/>
    </source>
</evidence>
<evidence type="ECO:0000313" key="2">
    <source>
        <dbReference type="Proteomes" id="UP000007934"/>
    </source>
</evidence>
<dbReference type="EMBL" id="FQ670179">
    <property type="protein sequence ID" value="CBY82679.1"/>
    <property type="molecule type" value="Genomic_DNA"/>
</dbReference>
<dbReference type="STRING" id="936155.HFELIS_05950"/>
<gene>
    <name evidence="1" type="ordered locus">Hfelis_05950</name>
</gene>
<dbReference type="Proteomes" id="UP000007934">
    <property type="component" value="Chromosome"/>
</dbReference>
<keyword evidence="1" id="KW-0255">Endonuclease</keyword>
<reference evidence="1 2" key="1">
    <citation type="journal article" date="2011" name="Genome Biol. Evol.">
        <title>Comparative whole genome sequence analysis of the carcinogenic bacterial model pathogen Helicobacter felis.</title>
        <authorList>
            <person name="Arnold I.C."/>
            <person name="Zigova Z."/>
            <person name="Holden M."/>
            <person name="Lawley T.D."/>
            <person name="Rad R."/>
            <person name="Dougan G."/>
            <person name="Falkow S."/>
            <person name="Bentley S.D."/>
            <person name="Muller A."/>
        </authorList>
    </citation>
    <scope>NUCLEOTIDE SEQUENCE [LARGE SCALE GENOMIC DNA]</scope>
    <source>
        <strain evidence="2">ATCC 49179 / CCUG 28539 / NCTC 12436 / CS1</strain>
    </source>
</reference>
<dbReference type="InterPro" id="IPR019036">
    <property type="entry name" value="Restrct_endonuc_II_ApaLI"/>
</dbReference>
<dbReference type="GO" id="GO:0004519">
    <property type="term" value="F:endonuclease activity"/>
    <property type="evidence" value="ECO:0007669"/>
    <property type="project" value="UniProtKB-KW"/>
</dbReference>
<dbReference type="AlphaFoldDB" id="E7AAF7"/>
<dbReference type="eggNOG" id="ENOG502Z8ZA">
    <property type="taxonomic scope" value="Bacteria"/>
</dbReference>
<keyword evidence="1" id="KW-0540">Nuclease</keyword>